<dbReference type="Proteomes" id="UP000435910">
    <property type="component" value="Unassembled WGS sequence"/>
</dbReference>
<reference evidence="1 2" key="1">
    <citation type="submission" date="2019-06" db="EMBL/GenBank/DDBJ databases">
        <title>Genome sequence analysis of &gt;100 Bacillus licheniformis strains suggests intrinsic resistance to this species.</title>
        <authorList>
            <person name="Wels M."/>
            <person name="Siezen R.J."/>
            <person name="Johansen E."/>
            <person name="Stuer-Lauridsen B."/>
            <person name="Bjerre K."/>
            <person name="Nielsen B.K.K."/>
        </authorList>
    </citation>
    <scope>NUCLEOTIDE SEQUENCE [LARGE SCALE GENOMIC DNA]</scope>
    <source>
        <strain evidence="1 2">BAC-16736</strain>
    </source>
</reference>
<protein>
    <submittedName>
        <fullName evidence="1">Uncharacterized protein</fullName>
    </submittedName>
</protein>
<name>A0A8B5YJ37_BACLI</name>
<proteinExistence type="predicted"/>
<gene>
    <name evidence="1" type="ORF">CHCC16736_1971</name>
</gene>
<sequence>MQPKARPHRFLQSHNYIQYQAFSRANKPPAERIFLIPFTEVLLKTD</sequence>
<comment type="caution">
    <text evidence="1">The sequence shown here is derived from an EMBL/GenBank/DDBJ whole genome shotgun (WGS) entry which is preliminary data.</text>
</comment>
<evidence type="ECO:0000313" key="2">
    <source>
        <dbReference type="Proteomes" id="UP000435910"/>
    </source>
</evidence>
<dbReference type="EMBL" id="NILC01000001">
    <property type="protein sequence ID" value="TWL34191.1"/>
    <property type="molecule type" value="Genomic_DNA"/>
</dbReference>
<dbReference type="AlphaFoldDB" id="A0A8B5YJ37"/>
<organism evidence="1 2">
    <name type="scientific">Bacillus licheniformis</name>
    <dbReference type="NCBI Taxonomy" id="1402"/>
    <lineage>
        <taxon>Bacteria</taxon>
        <taxon>Bacillati</taxon>
        <taxon>Bacillota</taxon>
        <taxon>Bacilli</taxon>
        <taxon>Bacillales</taxon>
        <taxon>Bacillaceae</taxon>
        <taxon>Bacillus</taxon>
    </lineage>
</organism>
<evidence type="ECO:0000313" key="1">
    <source>
        <dbReference type="EMBL" id="TWL34191.1"/>
    </source>
</evidence>
<accession>A0A8B5YJ37</accession>